<gene>
    <name evidence="1" type="ORF">CTM62_12485</name>
</gene>
<sequence>MKQNYNKYELTTEEQRKENPFSYFGWEDDGTFLFFPISDGYWSAAKILLEKMEESYADKGLIDTLIYPLFFNYRHSIETYLKELFFEYGEQTNEARKKILKLGHNLEQLWNKLEPYLSKGKEHIGSNINIDELGDYIKTINQFDSDSMLMRYPINKELKKNKTRVHFFDFINFGREMDKLCKSLRLLDDDLSRQIREIASAEEVDEFLKIFKRYKTKIDSFLLLLEKDSKKESKKRECTYNDLLRIAKKQSKFPSYLFLEEAETDLLILLNALFNSGRSVDKNTVRLGKSASNKKKEFVKLCYKSLEERGLSFGKKPEEYQINIKGKAPSALFIGISKAVSILEIESN</sequence>
<protein>
    <submittedName>
        <fullName evidence="1">Uncharacterized protein</fullName>
    </submittedName>
</protein>
<evidence type="ECO:0000313" key="1">
    <source>
        <dbReference type="EMBL" id="ATV27545.1"/>
    </source>
</evidence>
<dbReference type="AlphaFoldDB" id="A0A2D3LAG9"/>
<organism evidence="1 2">
    <name type="scientific">Prevotella intermedia</name>
    <dbReference type="NCBI Taxonomy" id="28131"/>
    <lineage>
        <taxon>Bacteria</taxon>
        <taxon>Pseudomonadati</taxon>
        <taxon>Bacteroidota</taxon>
        <taxon>Bacteroidia</taxon>
        <taxon>Bacteroidales</taxon>
        <taxon>Prevotellaceae</taxon>
        <taxon>Prevotella</taxon>
    </lineage>
</organism>
<evidence type="ECO:0000313" key="2">
    <source>
        <dbReference type="Proteomes" id="UP000229630"/>
    </source>
</evidence>
<dbReference type="EMBL" id="CP024724">
    <property type="protein sequence ID" value="ATV27545.1"/>
    <property type="molecule type" value="Genomic_DNA"/>
</dbReference>
<accession>A0A2D3LAG9</accession>
<name>A0A2D3LAG9_PREIN</name>
<reference evidence="1 2" key="1">
    <citation type="submission" date="2017-11" db="EMBL/GenBank/DDBJ databases">
        <title>Genome sequencing of Prevotella intermedia KCOM 2837.</title>
        <authorList>
            <person name="Kook J.-K."/>
            <person name="Park S.-N."/>
            <person name="Lim Y.K."/>
        </authorList>
    </citation>
    <scope>NUCLEOTIDE SEQUENCE [LARGE SCALE GENOMIC DNA]</scope>
    <source>
        <strain evidence="1 2">KCOM 2837</strain>
    </source>
</reference>
<dbReference type="RefSeq" id="WP_100020189.1">
    <property type="nucleotide sequence ID" value="NZ_CP024724.1"/>
</dbReference>
<proteinExistence type="predicted"/>
<dbReference type="Proteomes" id="UP000229630">
    <property type="component" value="Chromosome 2"/>
</dbReference>